<evidence type="ECO:0000256" key="1">
    <source>
        <dbReference type="ARBA" id="ARBA00004651"/>
    </source>
</evidence>
<evidence type="ECO:0000313" key="16">
    <source>
        <dbReference type="EMBL" id="KZW04273.1"/>
    </source>
</evidence>
<dbReference type="InParanoid" id="A0A165QZ73"/>
<dbReference type="GO" id="GO:0006879">
    <property type="term" value="P:intracellular iron ion homeostasis"/>
    <property type="evidence" value="ECO:0007669"/>
    <property type="project" value="TreeGrafter"/>
</dbReference>
<evidence type="ECO:0000256" key="10">
    <source>
        <dbReference type="ARBA" id="ARBA00023065"/>
    </source>
</evidence>
<protein>
    <recommendedName>
        <fullName evidence="3">ferric-chelate reductase (NADPH)</fullName>
        <ecNumber evidence="3">1.16.1.9</ecNumber>
    </recommendedName>
</protein>
<comment type="catalytic activity">
    <reaction evidence="13">
        <text>2 a Fe(II)-siderophore + NADP(+) + H(+) = 2 a Fe(III)-siderophore + NADPH</text>
        <dbReference type="Rhea" id="RHEA:28795"/>
        <dbReference type="Rhea" id="RHEA-COMP:11342"/>
        <dbReference type="Rhea" id="RHEA-COMP:11344"/>
        <dbReference type="ChEBI" id="CHEBI:15378"/>
        <dbReference type="ChEBI" id="CHEBI:29033"/>
        <dbReference type="ChEBI" id="CHEBI:29034"/>
        <dbReference type="ChEBI" id="CHEBI:57783"/>
        <dbReference type="ChEBI" id="CHEBI:58349"/>
        <dbReference type="EC" id="1.16.1.9"/>
    </reaction>
</comment>
<evidence type="ECO:0000256" key="2">
    <source>
        <dbReference type="ARBA" id="ARBA00006278"/>
    </source>
</evidence>
<organism evidence="16 17">
    <name type="scientific">Exidia glandulosa HHB12029</name>
    <dbReference type="NCBI Taxonomy" id="1314781"/>
    <lineage>
        <taxon>Eukaryota</taxon>
        <taxon>Fungi</taxon>
        <taxon>Dikarya</taxon>
        <taxon>Basidiomycota</taxon>
        <taxon>Agaricomycotina</taxon>
        <taxon>Agaricomycetes</taxon>
        <taxon>Auriculariales</taxon>
        <taxon>Exidiaceae</taxon>
        <taxon>Exidia</taxon>
    </lineage>
</organism>
<dbReference type="SFLD" id="SFLDS00052">
    <property type="entry name" value="Ferric_Reductase_Domain"/>
    <property type="match status" value="1"/>
</dbReference>
<proteinExistence type="inferred from homology"/>
<evidence type="ECO:0000256" key="13">
    <source>
        <dbReference type="ARBA" id="ARBA00048483"/>
    </source>
</evidence>
<evidence type="ECO:0000256" key="14">
    <source>
        <dbReference type="SAM" id="Phobius"/>
    </source>
</evidence>
<dbReference type="AlphaFoldDB" id="A0A165QZ73"/>
<dbReference type="InterPro" id="IPR017938">
    <property type="entry name" value="Riboflavin_synthase-like_b-brl"/>
</dbReference>
<comment type="similarity">
    <text evidence="2">Belongs to the ferric reductase (FRE) family.</text>
</comment>
<keyword evidence="10" id="KW-0406">Ion transport</keyword>
<keyword evidence="7" id="KW-0249">Electron transport</keyword>
<keyword evidence="12" id="KW-0325">Glycoprotein</keyword>
<dbReference type="Proteomes" id="UP000077266">
    <property type="component" value="Unassembled WGS sequence"/>
</dbReference>
<keyword evidence="6 14" id="KW-0812">Transmembrane</keyword>
<keyword evidence="5" id="KW-1003">Cell membrane</keyword>
<evidence type="ECO:0000259" key="15">
    <source>
        <dbReference type="PROSITE" id="PS51384"/>
    </source>
</evidence>
<dbReference type="InterPro" id="IPR051410">
    <property type="entry name" value="Ferric/Cupric_Reductase"/>
</dbReference>
<dbReference type="InterPro" id="IPR013130">
    <property type="entry name" value="Fe3_Rdtase_TM_dom"/>
</dbReference>
<keyword evidence="4" id="KW-0813">Transport</keyword>
<dbReference type="Pfam" id="PF08030">
    <property type="entry name" value="NAD_binding_6"/>
    <property type="match status" value="1"/>
</dbReference>
<dbReference type="EMBL" id="KV425882">
    <property type="protein sequence ID" value="KZW04273.1"/>
    <property type="molecule type" value="Genomic_DNA"/>
</dbReference>
<dbReference type="SUPFAM" id="SSF63380">
    <property type="entry name" value="Riboflavin synthase domain-like"/>
    <property type="match status" value="1"/>
</dbReference>
<sequence>MSSQATPKGGAAPSAGKAPMDPAMAAARLQRIYLNHEVTKELWYGVVSAFIFVLTVVRIADLLITWYRKSKVADSLRAANEKVEAEAPAQGSQGRTSLRRIPQAIVAAFRIVAFRTTIPIGTQSVMALADVGVVVAYFVAVLTWEFTRTTFQGQDLNLRYWCDRAAHVGGAQINLIVALAGKNNIISFLTGISHEKLNVIHRAAARAIVILFWVHAMGRYANGLATFGGLETTWMKAGVMALVALSLSAIVSLRPIRNAAFEFFLISHIITIILFIAGGMVHRPEVKDYFWPGFLVWGLDRGLRFGRVFFFNMRWWRKDDKLTSGHVELIADNTIRLTVRRPMTWKAGQHAYIVMPSVSTFPFEAHPFTIASISAPVDGSASSGENDLVFLIRGMSGFTKRLRDHADSKGQGSVACLVDGPYGYPPDLTTFTHSVLVAGGSGITYTLPLLLDAVRNAKAGKSAVRRILFIWAIRNPTDLKWISAALVSAIAAAPEHLVIEPRIYVTRANGAFPSLTYSEDDLSISSGDEDEKKKGAETLLSVLRAEAGRPDIQKLLLSEIEAAHGGRVSVDVAGPGALAKSVRAALRSEACGPSAVLKGGATVSLHVETFGNTGA</sequence>
<dbReference type="Pfam" id="PF08022">
    <property type="entry name" value="FAD_binding_8"/>
    <property type="match status" value="1"/>
</dbReference>
<reference evidence="16 17" key="1">
    <citation type="journal article" date="2016" name="Mol. Biol. Evol.">
        <title>Comparative Genomics of Early-Diverging Mushroom-Forming Fungi Provides Insights into the Origins of Lignocellulose Decay Capabilities.</title>
        <authorList>
            <person name="Nagy L.G."/>
            <person name="Riley R."/>
            <person name="Tritt A."/>
            <person name="Adam C."/>
            <person name="Daum C."/>
            <person name="Floudas D."/>
            <person name="Sun H."/>
            <person name="Yadav J.S."/>
            <person name="Pangilinan J."/>
            <person name="Larsson K.H."/>
            <person name="Matsuura K."/>
            <person name="Barry K."/>
            <person name="Labutti K."/>
            <person name="Kuo R."/>
            <person name="Ohm R.A."/>
            <person name="Bhattacharya S.S."/>
            <person name="Shirouzu T."/>
            <person name="Yoshinaga Y."/>
            <person name="Martin F.M."/>
            <person name="Grigoriev I.V."/>
            <person name="Hibbett D.S."/>
        </authorList>
    </citation>
    <scope>NUCLEOTIDE SEQUENCE [LARGE SCALE GENOMIC DNA]</scope>
    <source>
        <strain evidence="16 17">HHB12029</strain>
    </source>
</reference>
<dbReference type="GO" id="GO:0015677">
    <property type="term" value="P:copper ion import"/>
    <property type="evidence" value="ECO:0007669"/>
    <property type="project" value="TreeGrafter"/>
</dbReference>
<feature type="transmembrane region" description="Helical" evidence="14">
    <location>
        <begin position="124"/>
        <end position="144"/>
    </location>
</feature>
<evidence type="ECO:0000256" key="12">
    <source>
        <dbReference type="ARBA" id="ARBA00023180"/>
    </source>
</evidence>
<evidence type="ECO:0000256" key="5">
    <source>
        <dbReference type="ARBA" id="ARBA00022475"/>
    </source>
</evidence>
<accession>A0A165QZ73</accession>
<dbReference type="InterPro" id="IPR039261">
    <property type="entry name" value="FNR_nucleotide-bd"/>
</dbReference>
<dbReference type="Pfam" id="PF01794">
    <property type="entry name" value="Ferric_reduct"/>
    <property type="match status" value="1"/>
</dbReference>
<dbReference type="InterPro" id="IPR013121">
    <property type="entry name" value="Fe_red_NAD-bd_6"/>
</dbReference>
<comment type="subcellular location">
    <subcellularLocation>
        <location evidence="1">Cell membrane</location>
        <topology evidence="1">Multi-pass membrane protein</topology>
    </subcellularLocation>
</comment>
<evidence type="ECO:0000256" key="11">
    <source>
        <dbReference type="ARBA" id="ARBA00023136"/>
    </source>
</evidence>
<evidence type="ECO:0000256" key="4">
    <source>
        <dbReference type="ARBA" id="ARBA00022448"/>
    </source>
</evidence>
<dbReference type="CDD" id="cd06186">
    <property type="entry name" value="NOX_Duox_like_FAD_NADP"/>
    <property type="match status" value="1"/>
</dbReference>
<dbReference type="OrthoDB" id="4494341at2759"/>
<dbReference type="SFLD" id="SFLDG01168">
    <property type="entry name" value="Ferric_reductase_subgroup_(FRE"/>
    <property type="match status" value="1"/>
</dbReference>
<name>A0A165QZ73_EXIGL</name>
<dbReference type="GO" id="GO:0005886">
    <property type="term" value="C:plasma membrane"/>
    <property type="evidence" value="ECO:0007669"/>
    <property type="project" value="UniProtKB-SubCell"/>
</dbReference>
<dbReference type="InterPro" id="IPR013112">
    <property type="entry name" value="FAD-bd_8"/>
</dbReference>
<dbReference type="FunCoup" id="A0A165QZ73">
    <property type="interactions" value="233"/>
</dbReference>
<feature type="transmembrane region" description="Helical" evidence="14">
    <location>
        <begin position="263"/>
        <end position="283"/>
    </location>
</feature>
<keyword evidence="8 14" id="KW-1133">Transmembrane helix</keyword>
<keyword evidence="11 14" id="KW-0472">Membrane</keyword>
<keyword evidence="9" id="KW-0560">Oxidoreductase</keyword>
<dbReference type="GO" id="GO:0006826">
    <property type="term" value="P:iron ion transport"/>
    <property type="evidence" value="ECO:0007669"/>
    <property type="project" value="TreeGrafter"/>
</dbReference>
<dbReference type="GO" id="GO:0052851">
    <property type="term" value="F:ferric-chelate reductase (NADPH) activity"/>
    <property type="evidence" value="ECO:0007669"/>
    <property type="project" value="UniProtKB-EC"/>
</dbReference>
<evidence type="ECO:0000313" key="17">
    <source>
        <dbReference type="Proteomes" id="UP000077266"/>
    </source>
</evidence>
<feature type="transmembrane region" description="Helical" evidence="14">
    <location>
        <begin position="42"/>
        <end position="67"/>
    </location>
</feature>
<dbReference type="STRING" id="1314781.A0A165QZ73"/>
<evidence type="ECO:0000256" key="9">
    <source>
        <dbReference type="ARBA" id="ARBA00023002"/>
    </source>
</evidence>
<dbReference type="SUPFAM" id="SSF52343">
    <property type="entry name" value="Ferredoxin reductase-like, C-terminal NADP-linked domain"/>
    <property type="match status" value="1"/>
</dbReference>
<evidence type="ECO:0000256" key="6">
    <source>
        <dbReference type="ARBA" id="ARBA00022692"/>
    </source>
</evidence>
<dbReference type="InterPro" id="IPR017927">
    <property type="entry name" value="FAD-bd_FR_type"/>
</dbReference>
<gene>
    <name evidence="16" type="ORF">EXIGLDRAFT_828184</name>
</gene>
<dbReference type="PROSITE" id="PS51384">
    <property type="entry name" value="FAD_FR"/>
    <property type="match status" value="1"/>
</dbReference>
<feature type="domain" description="FAD-binding FR-type" evidence="15">
    <location>
        <begin position="317"/>
        <end position="428"/>
    </location>
</feature>
<dbReference type="Gene3D" id="3.40.50.80">
    <property type="entry name" value="Nucleotide-binding domain of ferredoxin-NADP reductase (FNR) module"/>
    <property type="match status" value="1"/>
</dbReference>
<dbReference type="PANTHER" id="PTHR32361:SF9">
    <property type="entry name" value="FERRIC REDUCTASE TRANSMEMBRANE COMPONENT 3-RELATED"/>
    <property type="match status" value="1"/>
</dbReference>
<dbReference type="PANTHER" id="PTHR32361">
    <property type="entry name" value="FERRIC/CUPRIC REDUCTASE TRANSMEMBRANE COMPONENT"/>
    <property type="match status" value="1"/>
</dbReference>
<feature type="transmembrane region" description="Helical" evidence="14">
    <location>
        <begin position="203"/>
        <end position="221"/>
    </location>
</feature>
<evidence type="ECO:0000256" key="8">
    <source>
        <dbReference type="ARBA" id="ARBA00022989"/>
    </source>
</evidence>
<keyword evidence="17" id="KW-1185">Reference proteome</keyword>
<feature type="transmembrane region" description="Helical" evidence="14">
    <location>
        <begin position="233"/>
        <end position="251"/>
    </location>
</feature>
<evidence type="ECO:0000256" key="7">
    <source>
        <dbReference type="ARBA" id="ARBA00022982"/>
    </source>
</evidence>
<dbReference type="EC" id="1.16.1.9" evidence="3"/>
<evidence type="ECO:0000256" key="3">
    <source>
        <dbReference type="ARBA" id="ARBA00012668"/>
    </source>
</evidence>